<proteinExistence type="predicted"/>
<name>A0ABS5IMR1_9MICO</name>
<protein>
    <submittedName>
        <fullName evidence="3">Uncharacterized protein</fullName>
    </submittedName>
</protein>
<feature type="region of interest" description="Disordered" evidence="1">
    <location>
        <begin position="21"/>
        <end position="47"/>
    </location>
</feature>
<evidence type="ECO:0000256" key="2">
    <source>
        <dbReference type="SAM" id="SignalP"/>
    </source>
</evidence>
<organism evidence="3 4">
    <name type="scientific">Microbacterium paraoxydans</name>
    <dbReference type="NCBI Taxonomy" id="199592"/>
    <lineage>
        <taxon>Bacteria</taxon>
        <taxon>Bacillati</taxon>
        <taxon>Actinomycetota</taxon>
        <taxon>Actinomycetes</taxon>
        <taxon>Micrococcales</taxon>
        <taxon>Microbacteriaceae</taxon>
        <taxon>Microbacterium</taxon>
    </lineage>
</organism>
<dbReference type="PROSITE" id="PS51257">
    <property type="entry name" value="PROKAR_LIPOPROTEIN"/>
    <property type="match status" value="1"/>
</dbReference>
<dbReference type="Proteomes" id="UP000678243">
    <property type="component" value="Unassembled WGS sequence"/>
</dbReference>
<keyword evidence="2" id="KW-0732">Signal</keyword>
<dbReference type="EMBL" id="JAGTUK010000002">
    <property type="protein sequence ID" value="MBS0024233.1"/>
    <property type="molecule type" value="Genomic_DNA"/>
</dbReference>
<evidence type="ECO:0000256" key="1">
    <source>
        <dbReference type="SAM" id="MobiDB-lite"/>
    </source>
</evidence>
<accession>A0ABS5IMR1</accession>
<sequence>MRHRPLLALAAITVLLLTGCAPEPEPTETSTPSPSASPTPTAEPIVAPTPAFDVTCNDVAAEMATATGSEAGAVAEVLGVWSAPNWYPGPAQHMFQRAGGIACSAGTTERNWEVSMAPGAAALTAGAESRGGYAGEEARCEVGGYCFFQVVEGDVLVSGAARDEALGPDDAEAIEAGLRRLGAAAAASLRDVETTESEIVGVECSRLLTDVELGEELGAEVHLINQFGGWSIPSEVYQTINGSRICYYASGEDEYSAQGYLMLTSLPGGAWAFERIEGEEPVEVAGADAALTGVDEQGRTVLDVLVGTDWLRLTTFQGSGISDLAPLATTIVENFGVSRPGGQ</sequence>
<feature type="signal peptide" evidence="2">
    <location>
        <begin position="1"/>
        <end position="23"/>
    </location>
</feature>
<keyword evidence="4" id="KW-1185">Reference proteome</keyword>
<comment type="caution">
    <text evidence="3">The sequence shown here is derived from an EMBL/GenBank/DDBJ whole genome shotgun (WGS) entry which is preliminary data.</text>
</comment>
<evidence type="ECO:0000313" key="4">
    <source>
        <dbReference type="Proteomes" id="UP000678243"/>
    </source>
</evidence>
<feature type="chain" id="PRO_5045837019" evidence="2">
    <location>
        <begin position="24"/>
        <end position="343"/>
    </location>
</feature>
<dbReference type="RefSeq" id="WP_211542924.1">
    <property type="nucleotide sequence ID" value="NZ_JAGTUK010000002.1"/>
</dbReference>
<reference evidence="3 4" key="1">
    <citation type="submission" date="2021-04" db="EMBL/GenBank/DDBJ databases">
        <title>Whole genome analysis of root endophytic bacterium Microbacterium paraoxydans ku-mp colonizing RP-bio226 rice variety.</title>
        <authorList>
            <person name="Ulaganathan K."/>
            <person name="Latha B."/>
        </authorList>
    </citation>
    <scope>NUCLEOTIDE SEQUENCE [LARGE SCALE GENOMIC DNA]</scope>
    <source>
        <strain evidence="4">ku-mp</strain>
    </source>
</reference>
<evidence type="ECO:0000313" key="3">
    <source>
        <dbReference type="EMBL" id="MBS0024233.1"/>
    </source>
</evidence>
<feature type="compositionally biased region" description="Low complexity" evidence="1">
    <location>
        <begin position="21"/>
        <end position="44"/>
    </location>
</feature>
<gene>
    <name evidence="3" type="ORF">KE274_08910</name>
</gene>